<dbReference type="PANTHER" id="PTHR43855:SF1">
    <property type="entry name" value="THIOSULFATE SULFURTRANSFERASE"/>
    <property type="match status" value="1"/>
</dbReference>
<evidence type="ECO:0000259" key="3">
    <source>
        <dbReference type="PROSITE" id="PS50206"/>
    </source>
</evidence>
<organism evidence="4 5">
    <name type="scientific">Inhella proteolytica</name>
    <dbReference type="NCBI Taxonomy" id="2795029"/>
    <lineage>
        <taxon>Bacteria</taxon>
        <taxon>Pseudomonadati</taxon>
        <taxon>Pseudomonadota</taxon>
        <taxon>Betaproteobacteria</taxon>
        <taxon>Burkholderiales</taxon>
        <taxon>Sphaerotilaceae</taxon>
        <taxon>Inhella</taxon>
    </lineage>
</organism>
<dbReference type="CDD" id="cd01448">
    <property type="entry name" value="TST_Repeat_1"/>
    <property type="match status" value="1"/>
</dbReference>
<dbReference type="InterPro" id="IPR036873">
    <property type="entry name" value="Rhodanese-like_dom_sf"/>
</dbReference>
<evidence type="ECO:0000313" key="4">
    <source>
        <dbReference type="EMBL" id="MBH9575920.1"/>
    </source>
</evidence>
<dbReference type="InterPro" id="IPR001763">
    <property type="entry name" value="Rhodanese-like_dom"/>
</dbReference>
<feature type="domain" description="Rhodanese" evidence="3">
    <location>
        <begin position="51"/>
        <end position="154"/>
    </location>
</feature>
<dbReference type="Pfam" id="PF00581">
    <property type="entry name" value="Rhodanese"/>
    <property type="match status" value="2"/>
</dbReference>
<feature type="domain" description="Rhodanese" evidence="3">
    <location>
        <begin position="326"/>
        <end position="428"/>
    </location>
</feature>
<sequence length="544" mass="59859">MNPLIHNGLRRTLQAFRAALALLFLLLARPALALDLPGPLVSVEWLQQQLGREDLRLLDASLPPRHAAGHVPGAVSVNLYGYAIHERSPAQMAELLRSWGLNPGQRIVVMDQGGDSMAPRVYYDLLRLGVPQQQLALLDGGLARWKALGGALTQEATPAPAPGRLELGPLREELRVRLPEFLAASADPQRHALVEALEPEYHYGGRRFFDRAGHVPNAILAPSEDFFNADKTFKSPAEIRRMALHLGIRPEQQVHAHCGGGVAAAVPFFALRMLAGYPDVRLFQESQLAWLRDERQLPFWTYGRPQLLREADWLAGWDAPLLRRMGVTRIAVLDVREPAAFALGHLPHAQNLPATWIERHLHDPQALAARLGQQGVRPEDEAVIVGESGINEATALSLLALEQLGQRQVALLRQSVDEWGLRGQTLSREAMGAKPVARAPRTQPGPLIRQAGDSQGQYPKLYLVSGEQRPAGLPEGEVRQLPYRELLQADGAPKPAHEIWALLKKAGVSRYAEIVCVGSRPGEAAVNYLLLRLMGFSDVKVLLP</sequence>
<dbReference type="Gene3D" id="3.40.250.10">
    <property type="entry name" value="Rhodanese-like domain"/>
    <property type="match status" value="4"/>
</dbReference>
<accession>A0A931J0L2</accession>
<dbReference type="SUPFAM" id="SSF52821">
    <property type="entry name" value="Rhodanese/Cell cycle control phosphatase"/>
    <property type="match status" value="4"/>
</dbReference>
<dbReference type="Proteomes" id="UP000613266">
    <property type="component" value="Unassembled WGS sequence"/>
</dbReference>
<keyword evidence="1" id="KW-0677">Repeat</keyword>
<gene>
    <name evidence="4" type="ORF">I7X39_03280</name>
</gene>
<feature type="domain" description="Rhodanese" evidence="3">
    <location>
        <begin position="211"/>
        <end position="295"/>
    </location>
</feature>
<proteinExistence type="predicted"/>
<name>A0A931J0L2_9BURK</name>
<keyword evidence="5" id="KW-1185">Reference proteome</keyword>
<evidence type="ECO:0000256" key="2">
    <source>
        <dbReference type="SAM" id="MobiDB-lite"/>
    </source>
</evidence>
<feature type="region of interest" description="Disordered" evidence="2">
    <location>
        <begin position="430"/>
        <end position="453"/>
    </location>
</feature>
<reference evidence="4" key="1">
    <citation type="submission" date="2020-12" db="EMBL/GenBank/DDBJ databases">
        <title>The genome sequence of Inhella sp. 1Y17.</title>
        <authorList>
            <person name="Liu Y."/>
        </authorList>
    </citation>
    <scope>NUCLEOTIDE SEQUENCE</scope>
    <source>
        <strain evidence="4">1Y17</strain>
    </source>
</reference>
<dbReference type="EMBL" id="JAEDAK010000002">
    <property type="protein sequence ID" value="MBH9575920.1"/>
    <property type="molecule type" value="Genomic_DNA"/>
</dbReference>
<dbReference type="RefSeq" id="WP_198109542.1">
    <property type="nucleotide sequence ID" value="NZ_JAEDAK010000002.1"/>
</dbReference>
<dbReference type="PANTHER" id="PTHR43855">
    <property type="entry name" value="THIOSULFATE SULFURTRANSFERASE"/>
    <property type="match status" value="1"/>
</dbReference>
<protein>
    <recommendedName>
        <fullName evidence="3">Rhodanese domain-containing protein</fullName>
    </recommendedName>
</protein>
<evidence type="ECO:0000256" key="1">
    <source>
        <dbReference type="ARBA" id="ARBA00022737"/>
    </source>
</evidence>
<dbReference type="SMART" id="SM00450">
    <property type="entry name" value="RHOD"/>
    <property type="match status" value="3"/>
</dbReference>
<evidence type="ECO:0000313" key="5">
    <source>
        <dbReference type="Proteomes" id="UP000613266"/>
    </source>
</evidence>
<dbReference type="AlphaFoldDB" id="A0A931J0L2"/>
<comment type="caution">
    <text evidence="4">The sequence shown here is derived from an EMBL/GenBank/DDBJ whole genome shotgun (WGS) entry which is preliminary data.</text>
</comment>
<dbReference type="InterPro" id="IPR051126">
    <property type="entry name" value="Thiosulfate_sulfurtransferase"/>
</dbReference>
<dbReference type="PROSITE" id="PS50206">
    <property type="entry name" value="RHODANESE_3"/>
    <property type="match status" value="3"/>
</dbReference>